<evidence type="ECO:0000256" key="19">
    <source>
        <dbReference type="ARBA" id="ARBA00023415"/>
    </source>
</evidence>
<dbReference type="GO" id="GO:0006310">
    <property type="term" value="P:DNA recombination"/>
    <property type="evidence" value="ECO:0007669"/>
    <property type="project" value="UniProtKB-KW"/>
</dbReference>
<evidence type="ECO:0000259" key="24">
    <source>
        <dbReference type="PROSITE" id="PS50175"/>
    </source>
</evidence>
<dbReference type="SUPFAM" id="SSF50122">
    <property type="entry name" value="DNA-binding domain of retroviral integrase"/>
    <property type="match status" value="1"/>
</dbReference>
<evidence type="ECO:0000313" key="30">
    <source>
        <dbReference type="EMBL" id="AAR02377.1"/>
    </source>
</evidence>
<dbReference type="Pfam" id="PF02022">
    <property type="entry name" value="Integrase_Zn"/>
    <property type="match status" value="1"/>
</dbReference>
<evidence type="ECO:0000259" key="27">
    <source>
        <dbReference type="PROSITE" id="PS50879"/>
    </source>
</evidence>
<dbReference type="InterPro" id="IPR002156">
    <property type="entry name" value="RNaseH_domain"/>
</dbReference>
<evidence type="ECO:0000256" key="6">
    <source>
        <dbReference type="ARBA" id="ARBA00022723"/>
    </source>
</evidence>
<keyword evidence="8" id="KW-0255">Endonuclease</keyword>
<organismHost>
    <name type="scientific">Pan troglodytes</name>
    <name type="common">Chimpanzee</name>
    <dbReference type="NCBI Taxonomy" id="9598"/>
</organismHost>
<keyword evidence="2 22" id="KW-0645">Protease</keyword>
<evidence type="ECO:0000256" key="3">
    <source>
        <dbReference type="ARBA" id="ARBA00022679"/>
    </source>
</evidence>
<evidence type="ECO:0000256" key="10">
    <source>
        <dbReference type="ARBA" id="ARBA00022801"/>
    </source>
</evidence>
<keyword evidence="18" id="KW-1160">Virus entry into host cell</keyword>
<dbReference type="InterPro" id="IPR043128">
    <property type="entry name" value="Rev_trsase/Diguanyl_cyclase"/>
</dbReference>
<dbReference type="PROSITE" id="PS50994">
    <property type="entry name" value="INTEGRASE"/>
    <property type="match status" value="1"/>
</dbReference>
<evidence type="ECO:0000256" key="8">
    <source>
        <dbReference type="ARBA" id="ARBA00022759"/>
    </source>
</evidence>
<dbReference type="PROSITE" id="PS50876">
    <property type="entry name" value="ZF_INTEGRASE"/>
    <property type="match status" value="1"/>
</dbReference>
<evidence type="ECO:0000256" key="13">
    <source>
        <dbReference type="ARBA" id="ARBA00022918"/>
    </source>
</evidence>
<dbReference type="Pfam" id="PF00665">
    <property type="entry name" value="rve"/>
    <property type="match status" value="1"/>
</dbReference>
<accession>Q6VG40</accession>
<dbReference type="SUPFAM" id="SSF50630">
    <property type="entry name" value="Acid proteases"/>
    <property type="match status" value="1"/>
</dbReference>
<sequence length="1017" mass="114691">FFRESFRSQEGAKELPSHLCAAQRTDSASRDCGASQSQPRDWFPEDGDPKGDEAGSLSLLSISLWGRPIRSVLIGGQKVSMLLDTGADDTIIQDQHVNLGENWTPKVVGGIGGMIEVKQYKAIQVIFEDREVWATVLVGPTPINILGRNVLAKMGVTLNMAAGGDLQPPSLEVTLKAGKEGPKLKQWPLSREKIEALTQITQEMLKLGQLEPTEPNNPYNSPCFAIKKKDKSKWRMLIDFRELNKATQDFFEVQLGIPHPAGLEKMDHVTIVDMKDAFYSIPLWEPFRKYTAFSIPSLNNAEPAKRYQFKVLPQGWKGSPTVFQHTAAELPQEIRKKYPEVTLIQYMDDLLIGSNHSLPEHRKIVGVIRATLLRKGIQTPPEKFQDDYPVQWLGYELHPSHWKIAKIELPDQEQWTVNEIQKLIGKLNWAAQIYSGIKTKNLCKSIRGARSLTDTVVLSDLAQAELAENREILKEESTGGYYDPNEPLKVELTSLAENQWGYRFFQEKSVLKTGKFAKIRSTHSNTYQQLADALAKLGKEAIVTWGRLPIFRLPVVKEQWDAWWADNWQINWVPDIEAVYSPHLLRQWYTLVQDPIEGAPTYYVDGAANRTSKEGKAGYVTNFGARKAVTLEQTTNQKAELEAVLLALRDGPPQMNIITDSQYVLGILASCPEISESPIVEAIIQELLKKDQVFLSWVPAHKGIGGNEEVDRLVGQGIRQVLFMENLEPAREDHEKYHSNWKYLRDTYHIPTLLAKEIVNHCHKCQNHGEPKSGQVNAEVGVWQMDCTHLEGSIILVAVHVASGYVWAKILPRETGKCTGIALLELAAMWPVTQIHTDNGPNFTSQEFEAAAWWANIHHTTGVPYNPQSQGVVENMNRQLKETIKKIRDEVEYLPTALAQALFILNFKRKGGIGDMAPVDRFINMIHTELELQTSNNQITKFSKFRVYFRTGADPQWKGPARLLWKGEGAVVIKTEEGDILTVPRRKAKIIKPYGTTENVGGDTNQYNLRKQDGLAN</sequence>
<keyword evidence="9 20" id="KW-0863">Zinc-finger</keyword>
<dbReference type="InterPro" id="IPR021109">
    <property type="entry name" value="Peptidase_aspartic_dom_sf"/>
</dbReference>
<name>Q6VG40_SIV</name>
<feature type="domain" description="Integrase-type" evidence="25">
    <location>
        <begin position="725"/>
        <end position="766"/>
    </location>
</feature>
<dbReference type="InterPro" id="IPR001969">
    <property type="entry name" value="Aspartic_peptidase_AS"/>
</dbReference>
<feature type="non-terminal residue" evidence="30">
    <location>
        <position position="1"/>
    </location>
</feature>
<dbReference type="Pfam" id="PF00077">
    <property type="entry name" value="RVP"/>
    <property type="match status" value="1"/>
</dbReference>
<dbReference type="GO" id="GO:0003677">
    <property type="term" value="F:DNA binding"/>
    <property type="evidence" value="ECO:0007669"/>
    <property type="project" value="UniProtKB-KW"/>
</dbReference>
<dbReference type="InterPro" id="IPR010661">
    <property type="entry name" value="RVT_thumb"/>
</dbReference>
<keyword evidence="12" id="KW-0229">DNA integration</keyword>
<evidence type="ECO:0000256" key="16">
    <source>
        <dbReference type="ARBA" id="ARBA00023195"/>
    </source>
</evidence>
<keyword evidence="13" id="KW-0695">RNA-directed DNA polymerase</keyword>
<dbReference type="GO" id="GO:0044826">
    <property type="term" value="P:viral genome integration into host DNA"/>
    <property type="evidence" value="ECO:0007669"/>
    <property type="project" value="UniProtKB-KW"/>
</dbReference>
<dbReference type="SUPFAM" id="SSF46919">
    <property type="entry name" value="N-terminal Zn binding domain of HIV integrase"/>
    <property type="match status" value="1"/>
</dbReference>
<dbReference type="InterPro" id="IPR036397">
    <property type="entry name" value="RNaseH_sf"/>
</dbReference>
<dbReference type="GO" id="GO:0015074">
    <property type="term" value="P:DNA integration"/>
    <property type="evidence" value="ECO:0007669"/>
    <property type="project" value="UniProtKB-KW"/>
</dbReference>
<dbReference type="GO" id="GO:0008270">
    <property type="term" value="F:zinc ion binding"/>
    <property type="evidence" value="ECO:0007669"/>
    <property type="project" value="UniProtKB-KW"/>
</dbReference>
<keyword evidence="3" id="KW-0808">Transferase</keyword>
<dbReference type="SUPFAM" id="SSF53098">
    <property type="entry name" value="Ribonuclease H-like"/>
    <property type="match status" value="2"/>
</dbReference>
<keyword evidence="5" id="KW-0540">Nuclease</keyword>
<keyword evidence="7 22" id="KW-0064">Aspartyl protease</keyword>
<keyword evidence="11" id="KW-0862">Zinc</keyword>
<dbReference type="Gene3D" id="3.30.420.10">
    <property type="entry name" value="Ribonuclease H-like superfamily/Ribonuclease H"/>
    <property type="match status" value="2"/>
</dbReference>
<dbReference type="InterPro" id="IPR003308">
    <property type="entry name" value="Integrase_Zn-bd_dom_N"/>
</dbReference>
<keyword evidence="10 22" id="KW-0378">Hydrolase</keyword>
<feature type="domain" description="Peptidase A2" evidence="24">
    <location>
        <begin position="79"/>
        <end position="150"/>
    </location>
</feature>
<evidence type="ECO:0000256" key="12">
    <source>
        <dbReference type="ARBA" id="ARBA00022908"/>
    </source>
</evidence>
<dbReference type="Pfam" id="PF00078">
    <property type="entry name" value="RVT_1"/>
    <property type="match status" value="1"/>
</dbReference>
<comment type="catalytic activity">
    <reaction evidence="1">
        <text>3'-end directed exonucleolytic cleavage of viral RNA-DNA hybrid.</text>
        <dbReference type="EC" id="3.1.13.2"/>
    </reaction>
</comment>
<dbReference type="InterPro" id="IPR001995">
    <property type="entry name" value="Peptidase_A2_cat"/>
</dbReference>
<dbReference type="InterPro" id="IPR001037">
    <property type="entry name" value="Integrase_C_retrovir"/>
</dbReference>
<feature type="DNA-binding region" description="Integrase-type" evidence="21">
    <location>
        <begin position="945"/>
        <end position="993"/>
    </location>
</feature>
<dbReference type="InterPro" id="IPR017856">
    <property type="entry name" value="Integrase-like_N"/>
</dbReference>
<evidence type="ECO:0000259" key="28">
    <source>
        <dbReference type="PROSITE" id="PS50994"/>
    </source>
</evidence>
<evidence type="ECO:0000313" key="31">
    <source>
        <dbReference type="Proteomes" id="UP000257454"/>
    </source>
</evidence>
<dbReference type="InterPro" id="IPR043502">
    <property type="entry name" value="DNA/RNA_pol_sf"/>
</dbReference>
<dbReference type="Gene3D" id="2.30.30.10">
    <property type="entry name" value="Integrase, C-terminal domain superfamily, retroviral"/>
    <property type="match status" value="1"/>
</dbReference>
<evidence type="ECO:0000256" key="9">
    <source>
        <dbReference type="ARBA" id="ARBA00022771"/>
    </source>
</evidence>
<dbReference type="InterPro" id="IPR010659">
    <property type="entry name" value="RVT_connect"/>
</dbReference>
<evidence type="ECO:0000256" key="1">
    <source>
        <dbReference type="ARBA" id="ARBA00000379"/>
    </source>
</evidence>
<evidence type="ECO:0000256" key="23">
    <source>
        <dbReference type="SAM" id="MobiDB-lite"/>
    </source>
</evidence>
<keyword evidence="4" id="KW-0548">Nucleotidyltransferase</keyword>
<dbReference type="InterPro" id="IPR036862">
    <property type="entry name" value="Integrase_C_dom_sf_retrovir"/>
</dbReference>
<protein>
    <submittedName>
        <fullName evidence="30">Pol protein</fullName>
    </submittedName>
</protein>
<evidence type="ECO:0000256" key="2">
    <source>
        <dbReference type="ARBA" id="ARBA00022670"/>
    </source>
</evidence>
<dbReference type="GO" id="GO:0004190">
    <property type="term" value="F:aspartic-type endopeptidase activity"/>
    <property type="evidence" value="ECO:0007669"/>
    <property type="project" value="UniProtKB-KW"/>
</dbReference>
<feature type="domain" description="RNase H type-1" evidence="27">
    <location>
        <begin position="596"/>
        <end position="719"/>
    </location>
</feature>
<feature type="domain" description="Reverse transcriptase" evidence="26">
    <location>
        <begin position="207"/>
        <end position="397"/>
    </location>
</feature>
<feature type="compositionally biased region" description="Basic and acidic residues" evidence="23">
    <location>
        <begin position="1"/>
        <end position="16"/>
    </location>
</feature>
<dbReference type="Proteomes" id="UP000257454">
    <property type="component" value="Genome"/>
</dbReference>
<dbReference type="Pfam" id="PF00552">
    <property type="entry name" value="IN_DBD_C"/>
    <property type="match status" value="1"/>
</dbReference>
<evidence type="ECO:0000256" key="18">
    <source>
        <dbReference type="ARBA" id="ARBA00023296"/>
    </source>
</evidence>
<dbReference type="GO" id="GO:0006508">
    <property type="term" value="P:proteolysis"/>
    <property type="evidence" value="ECO:0007669"/>
    <property type="project" value="UniProtKB-KW"/>
</dbReference>
<dbReference type="GO" id="GO:0075713">
    <property type="term" value="P:establishment of integrated proviral latency"/>
    <property type="evidence" value="ECO:0007669"/>
    <property type="project" value="UniProtKB-KW"/>
</dbReference>
<keyword evidence="14" id="KW-0238">DNA-binding</keyword>
<evidence type="ECO:0000256" key="11">
    <source>
        <dbReference type="ARBA" id="ARBA00022833"/>
    </source>
</evidence>
<dbReference type="Pfam" id="PF06815">
    <property type="entry name" value="RVT_connect"/>
    <property type="match status" value="1"/>
</dbReference>
<keyword evidence="16" id="KW-1179">Viral genome integration</keyword>
<organism evidence="30 31">
    <name type="scientific">Simian immunodeficiency virus</name>
    <name type="common">SIV</name>
    <dbReference type="NCBI Taxonomy" id="11723"/>
    <lineage>
        <taxon>Viruses</taxon>
        <taxon>Riboviria</taxon>
        <taxon>Pararnavirae</taxon>
        <taxon>Artverviricota</taxon>
        <taxon>Revtraviricetes</taxon>
        <taxon>Ortervirales</taxon>
        <taxon>Retroviridae</taxon>
        <taxon>Orthoretrovirinae</taxon>
        <taxon>Lentivirus</taxon>
        <taxon>Lentivirus simimdef</taxon>
    </lineage>
</organism>
<dbReference type="GO" id="GO:0046718">
    <property type="term" value="P:symbiont entry into host cell"/>
    <property type="evidence" value="ECO:0007669"/>
    <property type="project" value="UniProtKB-KW"/>
</dbReference>
<evidence type="ECO:0000259" key="25">
    <source>
        <dbReference type="PROSITE" id="PS50876"/>
    </source>
</evidence>
<dbReference type="GO" id="GO:0004533">
    <property type="term" value="F:exoribonuclease H activity"/>
    <property type="evidence" value="ECO:0007669"/>
    <property type="project" value="UniProtKB-EC"/>
</dbReference>
<evidence type="ECO:0000259" key="26">
    <source>
        <dbReference type="PROSITE" id="PS50878"/>
    </source>
</evidence>
<dbReference type="PROSITE" id="PS51027">
    <property type="entry name" value="INTEGRASE_DBD"/>
    <property type="match status" value="1"/>
</dbReference>
<dbReference type="InterPro" id="IPR001584">
    <property type="entry name" value="Integrase_cat-core"/>
</dbReference>
<dbReference type="PROSITE" id="PS50879">
    <property type="entry name" value="RNASE_H_1"/>
    <property type="match status" value="1"/>
</dbReference>
<feature type="region of interest" description="Disordered" evidence="23">
    <location>
        <begin position="1"/>
        <end position="49"/>
    </location>
</feature>
<dbReference type="GO" id="GO:0004523">
    <property type="term" value="F:RNA-DNA hybrid ribonuclease activity"/>
    <property type="evidence" value="ECO:0007669"/>
    <property type="project" value="InterPro"/>
</dbReference>
<evidence type="ECO:0000256" key="4">
    <source>
        <dbReference type="ARBA" id="ARBA00022695"/>
    </source>
</evidence>
<evidence type="ECO:0000256" key="22">
    <source>
        <dbReference type="RuleBase" id="RU004064"/>
    </source>
</evidence>
<comment type="similarity">
    <text evidence="22">Belongs to the retroviral Pol polyprotein family.</text>
</comment>
<keyword evidence="15" id="KW-0233">DNA recombination</keyword>
<dbReference type="GO" id="GO:0035613">
    <property type="term" value="F:RNA stem-loop binding"/>
    <property type="evidence" value="ECO:0007669"/>
    <property type="project" value="TreeGrafter"/>
</dbReference>
<dbReference type="PROSITE" id="PS50175">
    <property type="entry name" value="ASP_PROT_RETROV"/>
    <property type="match status" value="1"/>
</dbReference>
<feature type="domain" description="Integrase catalytic" evidence="28">
    <location>
        <begin position="767"/>
        <end position="926"/>
    </location>
</feature>
<dbReference type="Gene3D" id="3.10.10.10">
    <property type="entry name" value="HIV Type 1 Reverse Transcriptase, subunit A, domain 1"/>
    <property type="match status" value="1"/>
</dbReference>
<dbReference type="PROSITE" id="PS50878">
    <property type="entry name" value="RT_POL"/>
    <property type="match status" value="1"/>
</dbReference>
<dbReference type="Gene3D" id="1.10.10.200">
    <property type="match status" value="1"/>
</dbReference>
<evidence type="ECO:0000256" key="7">
    <source>
        <dbReference type="ARBA" id="ARBA00022750"/>
    </source>
</evidence>
<evidence type="ECO:0000259" key="29">
    <source>
        <dbReference type="PROSITE" id="PS51027"/>
    </source>
</evidence>
<dbReference type="PROSITE" id="PS00141">
    <property type="entry name" value="ASP_PROTEASE"/>
    <property type="match status" value="1"/>
</dbReference>
<feature type="domain" description="Integrase-type" evidence="29">
    <location>
        <begin position="945"/>
        <end position="993"/>
    </location>
</feature>
<dbReference type="InterPro" id="IPR018061">
    <property type="entry name" value="Retropepsins"/>
</dbReference>
<evidence type="ECO:0000256" key="5">
    <source>
        <dbReference type="ARBA" id="ARBA00022722"/>
    </source>
</evidence>
<dbReference type="GO" id="GO:0003964">
    <property type="term" value="F:RNA-directed DNA polymerase activity"/>
    <property type="evidence" value="ECO:0007669"/>
    <property type="project" value="UniProtKB-KW"/>
</dbReference>
<dbReference type="PANTHER" id="PTHR41694:SF3">
    <property type="entry name" value="RNA-DIRECTED DNA POLYMERASE-RELATED"/>
    <property type="match status" value="1"/>
</dbReference>
<evidence type="ECO:0000256" key="21">
    <source>
        <dbReference type="PROSITE-ProRule" id="PRU00506"/>
    </source>
</evidence>
<dbReference type="Gene3D" id="2.40.70.10">
    <property type="entry name" value="Acid Proteases"/>
    <property type="match status" value="1"/>
</dbReference>
<evidence type="ECO:0000256" key="14">
    <source>
        <dbReference type="ARBA" id="ARBA00023125"/>
    </source>
</evidence>
<evidence type="ECO:0000256" key="15">
    <source>
        <dbReference type="ARBA" id="ARBA00023172"/>
    </source>
</evidence>
<keyword evidence="6" id="KW-0479">Metal-binding</keyword>
<dbReference type="InterPro" id="IPR000477">
    <property type="entry name" value="RT_dom"/>
</dbReference>
<dbReference type="Pfam" id="PF06817">
    <property type="entry name" value="RVT_thumb"/>
    <property type="match status" value="1"/>
</dbReference>
<organismHost>
    <name type="scientific">Cercopithecidae</name>
    <name type="common">Old World monkeys</name>
    <dbReference type="NCBI Taxonomy" id="9527"/>
</organismHost>
<dbReference type="PANTHER" id="PTHR41694">
    <property type="entry name" value="ENDOGENOUS RETROVIRUS GROUP K MEMBER POL PROTEIN"/>
    <property type="match status" value="1"/>
</dbReference>
<dbReference type="Pfam" id="PF00075">
    <property type="entry name" value="RNase_H"/>
    <property type="match status" value="1"/>
</dbReference>
<dbReference type="Gene3D" id="3.30.70.270">
    <property type="match status" value="3"/>
</dbReference>
<dbReference type="EMBL" id="AY340701">
    <property type="protein sequence ID" value="AAR02377.1"/>
    <property type="molecule type" value="Genomic_DNA"/>
</dbReference>
<reference evidence="30 31" key="1">
    <citation type="journal article" date="2003" name="J. Virol.">
        <title>Identification of a new simian immunodeficiency virus lineage with a vpu gene present among different cercopithecus monkeys (C. mona, C. cephus, and C. nictitans) from Cameroon.</title>
        <authorList>
            <person name="Courgnaud V."/>
            <person name="Abela B."/>
            <person name="Pourrut X."/>
            <person name="Mpoudi-Ngole E."/>
            <person name="Loul S."/>
            <person name="Delaporte E."/>
            <person name="Peeters M."/>
        </authorList>
    </citation>
    <scope>NUCLEOTIDE SEQUENCE [LARGE SCALE GENOMIC DNA]</scope>
</reference>
<dbReference type="InterPro" id="IPR012337">
    <property type="entry name" value="RNaseH-like_sf"/>
</dbReference>
<evidence type="ECO:0000256" key="17">
    <source>
        <dbReference type="ARBA" id="ARBA00023268"/>
    </source>
</evidence>
<proteinExistence type="inferred from homology"/>
<dbReference type="MEROPS" id="A02.003"/>
<evidence type="ECO:0000256" key="20">
    <source>
        <dbReference type="PROSITE-ProRule" id="PRU00450"/>
    </source>
</evidence>
<comment type="catalytic activity">
    <reaction evidence="19">
        <text>Endohydrolysis of RNA in RNA/DNA hybrids. Three different cleavage modes: 1. sequence-specific internal cleavage of RNA. Human immunodeficiency virus type 1 and Moloney murine leukemia virus enzymes prefer to cleave the RNA strand one nucleotide away from the RNA-DNA junction. 2. RNA 5'-end directed cleavage 13-19 nucleotides from the RNA end. 3. DNA 3'-end directed cleavage 15-20 nucleotides away from the primer terminus.</text>
        <dbReference type="EC" id="3.1.26.13"/>
    </reaction>
</comment>
<dbReference type="SUPFAM" id="SSF56672">
    <property type="entry name" value="DNA/RNA polymerases"/>
    <property type="match status" value="1"/>
</dbReference>
<keyword evidence="17" id="KW-0511">Multifunctional enzyme</keyword>